<feature type="compositionally biased region" description="Basic and acidic residues" evidence="7">
    <location>
        <begin position="1059"/>
        <end position="1080"/>
    </location>
</feature>
<dbReference type="Proteomes" id="UP001279734">
    <property type="component" value="Unassembled WGS sequence"/>
</dbReference>
<comment type="subcellular location">
    <subcellularLocation>
        <location evidence="2">Chromosome</location>
        <location evidence="2">Telomere</location>
    </subcellularLocation>
    <subcellularLocation>
        <location evidence="1">Nucleus</location>
    </subcellularLocation>
</comment>
<name>A0AAD3S514_NEPGR</name>
<evidence type="ECO:0000256" key="1">
    <source>
        <dbReference type="ARBA" id="ARBA00004123"/>
    </source>
</evidence>
<dbReference type="EMBL" id="BSYO01000005">
    <property type="protein sequence ID" value="GMH04553.1"/>
    <property type="molecule type" value="Genomic_DNA"/>
</dbReference>
<dbReference type="PANTHER" id="PTHR22928">
    <property type="entry name" value="TELOMERE-ASSOCIATED PROTEIN RIF1"/>
    <property type="match status" value="1"/>
</dbReference>
<keyword evidence="6" id="KW-0131">Cell cycle</keyword>
<dbReference type="GO" id="GO:0000723">
    <property type="term" value="P:telomere maintenance"/>
    <property type="evidence" value="ECO:0007669"/>
    <property type="project" value="TreeGrafter"/>
</dbReference>
<dbReference type="AlphaFoldDB" id="A0AAD3S514"/>
<protein>
    <recommendedName>
        <fullName evidence="8">Telomere-associated protein Rif1 N-terminal domain-containing protein</fullName>
    </recommendedName>
</protein>
<dbReference type="InterPro" id="IPR016024">
    <property type="entry name" value="ARM-type_fold"/>
</dbReference>
<proteinExistence type="predicted"/>
<sequence length="1122" mass="126348">MSKLVEELEQIKTLILSTRISDRLFAYSTLLHLQEQSSSDDYSIRLLAECTRVLLSPVIADIQEEDEETAAQALKCLGFMIYHPSLVAEIPMDTAGIVVESLARLITTTKIKSVCNLGVWCLSIQQLDSSFLATHFDSLLRAIVHSLDNPMGSLSTTFEAIQAVMKFVTELSEKMRETSSIWAPPIYRRLLSLDKRERDMCHRCLLKIKSMIFPPPLTLSKAVVRDMKSKLLPDMKELVKNGKKVQALQAWGWFVRLLGSHVLKSKHLVNEMLKVPEQTFSDQDPQVQIASQVAWEGLIDSLIHVSVNVSDTITMGKSKIQQDGAVFVDISKVEGSKLQMNDKCIKLIMTPLIGILSSKCDVAVRSSCLNTWCYLLHKMDASVNDPHVLRTVLEPIFKAVYQNGPDNKNIWLWNFCINLLDEFVQAKTKNINYESIDQVNLSARITNCESPISGECLWKHYSVKWLPWNCSQLDFLLTMICVIVSGGMVVSVSAENRNLACDGALRIFHSILKGVLIDFKTSSASYNVIMQSLNTILMFVKKICEDVLLEDDSSASILVNCLHFVEAVVEDLEPSILGSPLYRVALEVKYIGSLQSAGECRLKRVFDISSIGFMDMVSPMVYLTILYISVLVQSMHKTASIEFILQGLCRYLSILFSSYDPLEVMHVIVGLLYDHGDGSGLRVWITIAHALLAYLDNSEDLLLQKKASKSDNLAVCQLLLFPLCICYTEKSLITSKACKLLESSSVFSLKLTFEQVTEVWKSLYCHINSAHRKVPFAMNRFAEDLCVLLNAFLDQCAGMNGYSTEFNSIHENQELELLLCGEVAICILENLQIGKVAPKGSVYGCRKSSGINNCLESVGRILKLQLTKREGERLTTMAVISRLLPSLASFVSRLQLKEDILPFFKATCDPLLQLLSDVESVNCHLQFLWSETLKCLQRSSPPIIFDSTFLKLQAPVLEVTLDHPKPSISEPTISFWNSTYGRQTKLDFPPCLLLALDKLYREGEIAINKRDDSRIEVVNNPWRYKVTATMNMSSKRVELLGRDTRNEIELPPCSKRRRLELTEHQKEVRRAQQGRERDGGGHGPGTRTYTGVDFSQGNDDDSQESREIRNPELILDLLRRAL</sequence>
<organism evidence="9 10">
    <name type="scientific">Nepenthes gracilis</name>
    <name type="common">Slender pitcher plant</name>
    <dbReference type="NCBI Taxonomy" id="150966"/>
    <lineage>
        <taxon>Eukaryota</taxon>
        <taxon>Viridiplantae</taxon>
        <taxon>Streptophyta</taxon>
        <taxon>Embryophyta</taxon>
        <taxon>Tracheophyta</taxon>
        <taxon>Spermatophyta</taxon>
        <taxon>Magnoliopsida</taxon>
        <taxon>eudicotyledons</taxon>
        <taxon>Gunneridae</taxon>
        <taxon>Pentapetalae</taxon>
        <taxon>Caryophyllales</taxon>
        <taxon>Nepenthaceae</taxon>
        <taxon>Nepenthes</taxon>
    </lineage>
</organism>
<evidence type="ECO:0000259" key="8">
    <source>
        <dbReference type="Pfam" id="PF12231"/>
    </source>
</evidence>
<keyword evidence="3" id="KW-0158">Chromosome</keyword>
<evidence type="ECO:0000256" key="7">
    <source>
        <dbReference type="SAM" id="MobiDB-lite"/>
    </source>
</evidence>
<dbReference type="PANTHER" id="PTHR22928:SF3">
    <property type="entry name" value="TELOMERE-ASSOCIATED PROTEIN RIF1"/>
    <property type="match status" value="1"/>
</dbReference>
<reference evidence="9" key="1">
    <citation type="submission" date="2023-05" db="EMBL/GenBank/DDBJ databases">
        <title>Nepenthes gracilis genome sequencing.</title>
        <authorList>
            <person name="Fukushima K."/>
        </authorList>
    </citation>
    <scope>NUCLEOTIDE SEQUENCE</scope>
    <source>
        <strain evidence="9">SING2019-196</strain>
    </source>
</reference>
<gene>
    <name evidence="9" type="ORF">Nepgr_006393</name>
</gene>
<evidence type="ECO:0000256" key="5">
    <source>
        <dbReference type="ARBA" id="ARBA00023242"/>
    </source>
</evidence>
<dbReference type="GO" id="GO:0000781">
    <property type="term" value="C:chromosome, telomeric region"/>
    <property type="evidence" value="ECO:0007669"/>
    <property type="project" value="UniProtKB-SubCell"/>
</dbReference>
<feature type="domain" description="Telomere-associated protein Rif1 N-terminal" evidence="8">
    <location>
        <begin position="21"/>
        <end position="303"/>
    </location>
</feature>
<evidence type="ECO:0000256" key="2">
    <source>
        <dbReference type="ARBA" id="ARBA00004574"/>
    </source>
</evidence>
<evidence type="ECO:0000256" key="3">
    <source>
        <dbReference type="ARBA" id="ARBA00022454"/>
    </source>
</evidence>
<evidence type="ECO:0000256" key="6">
    <source>
        <dbReference type="ARBA" id="ARBA00023306"/>
    </source>
</evidence>
<evidence type="ECO:0000256" key="4">
    <source>
        <dbReference type="ARBA" id="ARBA00022895"/>
    </source>
</evidence>
<accession>A0AAD3S514</accession>
<dbReference type="GO" id="GO:0005634">
    <property type="term" value="C:nucleus"/>
    <property type="evidence" value="ECO:0007669"/>
    <property type="project" value="UniProtKB-SubCell"/>
</dbReference>
<feature type="region of interest" description="Disordered" evidence="7">
    <location>
        <begin position="1056"/>
        <end position="1108"/>
    </location>
</feature>
<dbReference type="SUPFAM" id="SSF48371">
    <property type="entry name" value="ARM repeat"/>
    <property type="match status" value="1"/>
</dbReference>
<dbReference type="Gene3D" id="1.25.10.10">
    <property type="entry name" value="Leucine-rich Repeat Variant"/>
    <property type="match status" value="1"/>
</dbReference>
<evidence type="ECO:0000313" key="9">
    <source>
        <dbReference type="EMBL" id="GMH04553.1"/>
    </source>
</evidence>
<evidence type="ECO:0000313" key="10">
    <source>
        <dbReference type="Proteomes" id="UP001279734"/>
    </source>
</evidence>
<keyword evidence="5" id="KW-0539">Nucleus</keyword>
<dbReference type="Pfam" id="PF12231">
    <property type="entry name" value="Rif1_N"/>
    <property type="match status" value="1"/>
</dbReference>
<keyword evidence="10" id="KW-1185">Reference proteome</keyword>
<comment type="caution">
    <text evidence="9">The sequence shown here is derived from an EMBL/GenBank/DDBJ whole genome shotgun (WGS) entry which is preliminary data.</text>
</comment>
<dbReference type="InterPro" id="IPR022031">
    <property type="entry name" value="Rif1_N"/>
</dbReference>
<keyword evidence="4" id="KW-0779">Telomere</keyword>
<dbReference type="InterPro" id="IPR011989">
    <property type="entry name" value="ARM-like"/>
</dbReference>